<dbReference type="InterPro" id="IPR001789">
    <property type="entry name" value="Sig_transdc_resp-reg_receiver"/>
</dbReference>
<dbReference type="AlphaFoldDB" id="A0AA48H2T3"/>
<dbReference type="GO" id="GO:0031267">
    <property type="term" value="F:small GTPase binding"/>
    <property type="evidence" value="ECO:0007669"/>
    <property type="project" value="TreeGrafter"/>
</dbReference>
<dbReference type="PANTHER" id="PTHR19327">
    <property type="entry name" value="GOLGIN"/>
    <property type="match status" value="1"/>
</dbReference>
<dbReference type="PROSITE" id="PS50110">
    <property type="entry name" value="RESPONSE_REGULATORY"/>
    <property type="match status" value="1"/>
</dbReference>
<gene>
    <name evidence="4" type="ORF">METESE_35300</name>
</gene>
<dbReference type="GO" id="GO:0048193">
    <property type="term" value="P:Golgi vesicle transport"/>
    <property type="evidence" value="ECO:0007669"/>
    <property type="project" value="TreeGrafter"/>
</dbReference>
<dbReference type="PANTHER" id="PTHR19327:SF0">
    <property type="entry name" value="GOLGIN SUBFAMILY A MEMBER 4"/>
    <property type="match status" value="1"/>
</dbReference>
<dbReference type="SUPFAM" id="SSF52172">
    <property type="entry name" value="CheY-like"/>
    <property type="match status" value="1"/>
</dbReference>
<organism evidence="4 5">
    <name type="scientific">Mesoterricola sediminis</name>
    <dbReference type="NCBI Taxonomy" id="2927980"/>
    <lineage>
        <taxon>Bacteria</taxon>
        <taxon>Pseudomonadati</taxon>
        <taxon>Acidobacteriota</taxon>
        <taxon>Holophagae</taxon>
        <taxon>Holophagales</taxon>
        <taxon>Holophagaceae</taxon>
        <taxon>Mesoterricola</taxon>
    </lineage>
</organism>
<dbReference type="RefSeq" id="WP_243334588.1">
    <property type="nucleotide sequence ID" value="NZ_AP027081.1"/>
</dbReference>
<feature type="coiled-coil region" evidence="2">
    <location>
        <begin position="504"/>
        <end position="559"/>
    </location>
</feature>
<keyword evidence="5" id="KW-1185">Reference proteome</keyword>
<name>A0AA48H2T3_9BACT</name>
<dbReference type="EMBL" id="AP027081">
    <property type="protein sequence ID" value="BDU78572.1"/>
    <property type="molecule type" value="Genomic_DNA"/>
</dbReference>
<dbReference type="Proteomes" id="UP001228113">
    <property type="component" value="Chromosome"/>
</dbReference>
<dbReference type="SUPFAM" id="SSF57997">
    <property type="entry name" value="Tropomyosin"/>
    <property type="match status" value="1"/>
</dbReference>
<evidence type="ECO:0000313" key="5">
    <source>
        <dbReference type="Proteomes" id="UP001228113"/>
    </source>
</evidence>
<dbReference type="InterPro" id="IPR011006">
    <property type="entry name" value="CheY-like_superfamily"/>
</dbReference>
<evidence type="ECO:0000313" key="4">
    <source>
        <dbReference type="EMBL" id="BDU78572.1"/>
    </source>
</evidence>
<dbReference type="Gene3D" id="3.40.50.2300">
    <property type="match status" value="1"/>
</dbReference>
<sequence length="565" mass="61841">MGKRLLVVDSDRRFIQDHKAQLEAAFEVDFLFTTEGALTQLESGEYGAVLLCVETSDNKGYGLCLAIRRTPPPGDLKIALISAKASEEEYARHRQTKGRADLYLHKPIVSSLLIPALADLVPMREVDPDNPLGDLAGVDLGEEWLESLRSELELPAAPAPAPATPAAPQAIAPAPGWSAPVPPARNEGEVELLIWRVKDLEQKLAHHFDEAARKDEEIEALRQASAAVTRNLDEAQLGLQASETHRERAEGLEREAERLREDLQDALDEQKRLVEQLDESQEALAEKTLSLETLQAAQDVAQERLKDLEEAHGQLQARLEEAEAGAGQVQALEAALAEAREHGAAHEARAAGAEGRAGDLERRLEELEARLAEREAQAAETGAQAERLKTLEAELASAQDQVSFQDLTIHNLVEERNRLREERDRQDEALQGQGAETLLLQEKVALLEGASRDAAEELERLRELRGSLEAAVSRLEAQADASETAHEAQRMELMAGIDARDGQLGALGAEIEALKDRVAAVEREKAELADLVHGRDARLDTINAVLTELEAKARQAMDLAKSVSR</sequence>
<dbReference type="KEGG" id="msea:METESE_35300"/>
<evidence type="ECO:0000259" key="3">
    <source>
        <dbReference type="PROSITE" id="PS50110"/>
    </source>
</evidence>
<feature type="domain" description="Response regulatory" evidence="3">
    <location>
        <begin position="4"/>
        <end position="121"/>
    </location>
</feature>
<protein>
    <recommendedName>
        <fullName evidence="3">Response regulatory domain-containing protein</fullName>
    </recommendedName>
</protein>
<proteinExistence type="predicted"/>
<comment type="caution">
    <text evidence="1">Lacks conserved residue(s) required for the propagation of feature annotation.</text>
</comment>
<evidence type="ECO:0000256" key="2">
    <source>
        <dbReference type="SAM" id="Coils"/>
    </source>
</evidence>
<evidence type="ECO:0000256" key="1">
    <source>
        <dbReference type="PROSITE-ProRule" id="PRU00169"/>
    </source>
</evidence>
<keyword evidence="2" id="KW-0175">Coiled coil</keyword>
<accession>A0AA48H2T3</accession>
<feature type="coiled-coil region" evidence="2">
    <location>
        <begin position="242"/>
        <end position="478"/>
    </location>
</feature>
<dbReference type="GO" id="GO:0000160">
    <property type="term" value="P:phosphorelay signal transduction system"/>
    <property type="evidence" value="ECO:0007669"/>
    <property type="project" value="InterPro"/>
</dbReference>
<dbReference type="CDD" id="cd00156">
    <property type="entry name" value="REC"/>
    <property type="match status" value="1"/>
</dbReference>
<reference evidence="4" key="1">
    <citation type="journal article" date="2023" name="Int. J. Syst. Evol. Microbiol.">
        <title>Mesoterricola silvestris gen. nov., sp. nov., Mesoterricola sediminis sp. nov., Geothrix oryzae sp. nov., Geothrix edaphica sp. nov., Geothrix rubra sp. nov., and Geothrix limicola sp. nov., six novel members of Acidobacteriota isolated from soils.</title>
        <authorList>
            <person name="Itoh H."/>
            <person name="Sugisawa Y."/>
            <person name="Mise K."/>
            <person name="Xu Z."/>
            <person name="Kuniyasu M."/>
            <person name="Ushijima N."/>
            <person name="Kawano K."/>
            <person name="Kobayashi E."/>
            <person name="Shiratori Y."/>
            <person name="Masuda Y."/>
            <person name="Senoo K."/>
        </authorList>
    </citation>
    <scope>NUCLEOTIDE SEQUENCE</scope>
    <source>
        <strain evidence="4">W786</strain>
    </source>
</reference>